<evidence type="ECO:0000313" key="2">
    <source>
        <dbReference type="EMBL" id="GMF55271.1"/>
    </source>
</evidence>
<protein>
    <submittedName>
        <fullName evidence="2">Unnamed protein product</fullName>
    </submittedName>
</protein>
<keyword evidence="1" id="KW-0732">Signal</keyword>
<accession>A0A9W6Y7Q3</accession>
<gene>
    <name evidence="2" type="ORF">Pfra01_002325100</name>
</gene>
<comment type="caution">
    <text evidence="2">The sequence shown here is derived from an EMBL/GenBank/DDBJ whole genome shotgun (WGS) entry which is preliminary data.</text>
</comment>
<dbReference type="Proteomes" id="UP001165121">
    <property type="component" value="Unassembled WGS sequence"/>
</dbReference>
<keyword evidence="3" id="KW-1185">Reference proteome</keyword>
<organism evidence="2 3">
    <name type="scientific">Phytophthora fragariaefolia</name>
    <dbReference type="NCBI Taxonomy" id="1490495"/>
    <lineage>
        <taxon>Eukaryota</taxon>
        <taxon>Sar</taxon>
        <taxon>Stramenopiles</taxon>
        <taxon>Oomycota</taxon>
        <taxon>Peronosporomycetes</taxon>
        <taxon>Peronosporales</taxon>
        <taxon>Peronosporaceae</taxon>
        <taxon>Phytophthora</taxon>
    </lineage>
</organism>
<feature type="signal peptide" evidence="1">
    <location>
        <begin position="1"/>
        <end position="28"/>
    </location>
</feature>
<proteinExistence type="predicted"/>
<feature type="chain" id="PRO_5040774867" evidence="1">
    <location>
        <begin position="29"/>
        <end position="113"/>
    </location>
</feature>
<evidence type="ECO:0000313" key="3">
    <source>
        <dbReference type="Proteomes" id="UP001165121"/>
    </source>
</evidence>
<reference evidence="2" key="1">
    <citation type="submission" date="2023-04" db="EMBL/GenBank/DDBJ databases">
        <title>Phytophthora fragariaefolia NBRC 109709.</title>
        <authorList>
            <person name="Ichikawa N."/>
            <person name="Sato H."/>
            <person name="Tonouchi N."/>
        </authorList>
    </citation>
    <scope>NUCLEOTIDE SEQUENCE</scope>
    <source>
        <strain evidence="2">NBRC 109709</strain>
    </source>
</reference>
<dbReference type="AlphaFoldDB" id="A0A9W6Y7Q3"/>
<evidence type="ECO:0000256" key="1">
    <source>
        <dbReference type="SAM" id="SignalP"/>
    </source>
</evidence>
<sequence>MNGGHTAMWPTRMHPLVHVARLWRLAESVAPLQSAATGEVVFKDDGTANTGTGSRLGLVPSLTRGSEVGAGLALGKGAFGDADEEVLTGATPTQSQPWLLANVISPAYRLVST</sequence>
<name>A0A9W6Y7Q3_9STRA</name>
<dbReference type="EMBL" id="BSXT01003684">
    <property type="protein sequence ID" value="GMF55271.1"/>
    <property type="molecule type" value="Genomic_DNA"/>
</dbReference>